<dbReference type="OrthoDB" id="3624704at2759"/>
<dbReference type="AlphaFoldDB" id="A0A423VX77"/>
<keyword evidence="3" id="KW-1185">Reference proteome</keyword>
<evidence type="ECO:0000313" key="3">
    <source>
        <dbReference type="Proteomes" id="UP000283895"/>
    </source>
</evidence>
<dbReference type="EMBL" id="LKEA01000035">
    <property type="protein sequence ID" value="ROV95673.1"/>
    <property type="molecule type" value="Genomic_DNA"/>
</dbReference>
<comment type="caution">
    <text evidence="2">The sequence shown here is derived from an EMBL/GenBank/DDBJ whole genome shotgun (WGS) entry which is preliminary data.</text>
</comment>
<dbReference type="Proteomes" id="UP000283895">
    <property type="component" value="Unassembled WGS sequence"/>
</dbReference>
<feature type="signal peptide" evidence="1">
    <location>
        <begin position="1"/>
        <end position="21"/>
    </location>
</feature>
<accession>A0A423VX77</accession>
<evidence type="ECO:0000313" key="2">
    <source>
        <dbReference type="EMBL" id="ROV95673.1"/>
    </source>
</evidence>
<dbReference type="PROSITE" id="PS51257">
    <property type="entry name" value="PROKAR_LIPOPROTEIN"/>
    <property type="match status" value="1"/>
</dbReference>
<evidence type="ECO:0000256" key="1">
    <source>
        <dbReference type="SAM" id="SignalP"/>
    </source>
</evidence>
<organism evidence="2 3">
    <name type="scientific">Cytospora schulzeri</name>
    <dbReference type="NCBI Taxonomy" id="448051"/>
    <lineage>
        <taxon>Eukaryota</taxon>
        <taxon>Fungi</taxon>
        <taxon>Dikarya</taxon>
        <taxon>Ascomycota</taxon>
        <taxon>Pezizomycotina</taxon>
        <taxon>Sordariomycetes</taxon>
        <taxon>Sordariomycetidae</taxon>
        <taxon>Diaporthales</taxon>
        <taxon>Cytosporaceae</taxon>
        <taxon>Cytospora</taxon>
    </lineage>
</organism>
<proteinExistence type="predicted"/>
<keyword evidence="1" id="KW-0732">Signal</keyword>
<protein>
    <recommendedName>
        <fullName evidence="4">Extracellular membrane protein CFEM domain-containing protein</fullName>
    </recommendedName>
</protein>
<reference evidence="2 3" key="1">
    <citation type="submission" date="2015-09" db="EMBL/GenBank/DDBJ databases">
        <title>Host preference determinants of Valsa canker pathogens revealed by comparative genomics.</title>
        <authorList>
            <person name="Yin Z."/>
            <person name="Huang L."/>
        </authorList>
    </citation>
    <scope>NUCLEOTIDE SEQUENCE [LARGE SCALE GENOMIC DNA]</scope>
    <source>
        <strain evidence="2 3">03-1</strain>
    </source>
</reference>
<evidence type="ECO:0008006" key="4">
    <source>
        <dbReference type="Google" id="ProtNLM"/>
    </source>
</evidence>
<feature type="chain" id="PRO_5019181511" description="Extracellular membrane protein CFEM domain-containing protein" evidence="1">
    <location>
        <begin position="22"/>
        <end position="88"/>
    </location>
</feature>
<name>A0A423VX77_9PEZI</name>
<sequence length="88" mass="9131">MYFSRVAIVAVTAILSTGGMACQCYVNGSPANSLTESCCAELSGVFEAPGQCEASSISEHLSNFRSCCGGSSDCDYPSRSVEDAGEEK</sequence>
<gene>
    <name evidence="2" type="ORF">VMCG_07573</name>
</gene>